<evidence type="ECO:0000313" key="3">
    <source>
        <dbReference type="Proteomes" id="UP001237642"/>
    </source>
</evidence>
<protein>
    <submittedName>
        <fullName evidence="2">Uncharacterized protein</fullName>
    </submittedName>
</protein>
<reference evidence="2" key="2">
    <citation type="submission" date="2023-05" db="EMBL/GenBank/DDBJ databases">
        <authorList>
            <person name="Schelkunov M.I."/>
        </authorList>
    </citation>
    <scope>NUCLEOTIDE SEQUENCE</scope>
    <source>
        <strain evidence="2">Hsosn_3</strain>
        <tissue evidence="2">Leaf</tissue>
    </source>
</reference>
<dbReference type="Proteomes" id="UP001237642">
    <property type="component" value="Unassembled WGS sequence"/>
</dbReference>
<feature type="compositionally biased region" description="Polar residues" evidence="1">
    <location>
        <begin position="187"/>
        <end position="200"/>
    </location>
</feature>
<name>A0AAD8J498_9APIA</name>
<reference evidence="2" key="1">
    <citation type="submission" date="2023-02" db="EMBL/GenBank/DDBJ databases">
        <title>Genome of toxic invasive species Heracleum sosnowskyi carries increased number of genes despite the absence of recent whole-genome duplications.</title>
        <authorList>
            <person name="Schelkunov M."/>
            <person name="Shtratnikova V."/>
            <person name="Makarenko M."/>
            <person name="Klepikova A."/>
            <person name="Omelchenko D."/>
            <person name="Novikova G."/>
            <person name="Obukhova E."/>
            <person name="Bogdanov V."/>
            <person name="Penin A."/>
            <person name="Logacheva M."/>
        </authorList>
    </citation>
    <scope>NUCLEOTIDE SEQUENCE</scope>
    <source>
        <strain evidence="2">Hsosn_3</strain>
        <tissue evidence="2">Leaf</tissue>
    </source>
</reference>
<accession>A0AAD8J498</accession>
<dbReference type="AlphaFoldDB" id="A0AAD8J498"/>
<feature type="compositionally biased region" description="Basic and acidic residues" evidence="1">
    <location>
        <begin position="38"/>
        <end position="52"/>
    </location>
</feature>
<feature type="region of interest" description="Disordered" evidence="1">
    <location>
        <begin position="38"/>
        <end position="57"/>
    </location>
</feature>
<feature type="compositionally biased region" description="Basic and acidic residues" evidence="1">
    <location>
        <begin position="1"/>
        <end position="20"/>
    </location>
</feature>
<feature type="region of interest" description="Disordered" evidence="1">
    <location>
        <begin position="80"/>
        <end position="107"/>
    </location>
</feature>
<evidence type="ECO:0000313" key="2">
    <source>
        <dbReference type="EMBL" id="KAK1397505.1"/>
    </source>
</evidence>
<proteinExistence type="predicted"/>
<keyword evidence="3" id="KW-1185">Reference proteome</keyword>
<comment type="caution">
    <text evidence="2">The sequence shown here is derived from an EMBL/GenBank/DDBJ whole genome shotgun (WGS) entry which is preliminary data.</text>
</comment>
<feature type="compositionally biased region" description="Polar residues" evidence="1">
    <location>
        <begin position="89"/>
        <end position="103"/>
    </location>
</feature>
<evidence type="ECO:0000256" key="1">
    <source>
        <dbReference type="SAM" id="MobiDB-lite"/>
    </source>
</evidence>
<gene>
    <name evidence="2" type="ORF">POM88_007368</name>
</gene>
<feature type="region of interest" description="Disordered" evidence="1">
    <location>
        <begin position="1"/>
        <end position="33"/>
    </location>
</feature>
<sequence>MRVHLEEIAERSTENEERPTAEVGDCGPTEQEIDICKHPDEFPESGRLDKDSNSASKKVGKAVSYADIFLQTVSRNFTVDKDDKMHPETSVQADEQRNTSSKSGMHEKEFPVSNNIANTEEVSILENEFSKPEFSDTVTSTDMCSNKELEEDSNQRLTTVESCLMREESGTNICIDLSTSNVVADSVTGENNNSQPTAPSSPVRGTEFDNIMVDVNEELKPEDSPLSWRSYIFERAALDGSALQKERNSAESIDVSELNHSKNSEVKSKDRKKVVAEVKELKLKDSSLLWSTENVPKRTTEDGSSAHKQVGIEGREVEETVCEDAVENASERTSSKFGDAHHILDNQQPMKRECDLEEMTCSISRDVEEKRMNKNISRERTLAISEHDVNRANISCPFLSILMIFATHLQRIGVERSKVEVYSTAVLPQTICEDFAGFDNQMLVDLMGSTGRRISRIGDLNIVKFEETEPSTVITDKIVPEDDAEIVTHNVSQEGCYGKDTIDSHQFEVNYGEIDGNCKVICQENDERHYLVQMDVDTNNVESLRDNLISGDTIHRFDKEADASGVPMEELPVYEDAVDADAPANLQYSGESLTLTGETNKAQGVPTEELTRSEDVMDADAPPNLQYGRESLTITGETNQAHKRGPEEISDFDIFSPELVEI</sequence>
<feature type="region of interest" description="Disordered" evidence="1">
    <location>
        <begin position="187"/>
        <end position="206"/>
    </location>
</feature>
<dbReference type="EMBL" id="JAUIZM010000002">
    <property type="protein sequence ID" value="KAK1397505.1"/>
    <property type="molecule type" value="Genomic_DNA"/>
</dbReference>
<organism evidence="2 3">
    <name type="scientific">Heracleum sosnowskyi</name>
    <dbReference type="NCBI Taxonomy" id="360622"/>
    <lineage>
        <taxon>Eukaryota</taxon>
        <taxon>Viridiplantae</taxon>
        <taxon>Streptophyta</taxon>
        <taxon>Embryophyta</taxon>
        <taxon>Tracheophyta</taxon>
        <taxon>Spermatophyta</taxon>
        <taxon>Magnoliopsida</taxon>
        <taxon>eudicotyledons</taxon>
        <taxon>Gunneridae</taxon>
        <taxon>Pentapetalae</taxon>
        <taxon>asterids</taxon>
        <taxon>campanulids</taxon>
        <taxon>Apiales</taxon>
        <taxon>Apiaceae</taxon>
        <taxon>Apioideae</taxon>
        <taxon>apioid superclade</taxon>
        <taxon>Tordylieae</taxon>
        <taxon>Tordyliinae</taxon>
        <taxon>Heracleum</taxon>
    </lineage>
</organism>